<accession>A0ABD5YWM6</accession>
<dbReference type="InterPro" id="IPR038726">
    <property type="entry name" value="PDDEXK_AddAB-type"/>
</dbReference>
<feature type="domain" description="PD-(D/E)XK endonuclease-like" evidence="1">
    <location>
        <begin position="23"/>
        <end position="278"/>
    </location>
</feature>
<dbReference type="EMBL" id="JBHTAX010000002">
    <property type="protein sequence ID" value="MFC7191970.1"/>
    <property type="molecule type" value="Genomic_DNA"/>
</dbReference>
<proteinExistence type="predicted"/>
<organism evidence="2 4">
    <name type="scientific">Halocatena marina</name>
    <dbReference type="NCBI Taxonomy" id="2934937"/>
    <lineage>
        <taxon>Archaea</taxon>
        <taxon>Methanobacteriati</taxon>
        <taxon>Methanobacteriota</taxon>
        <taxon>Stenosarchaea group</taxon>
        <taxon>Halobacteria</taxon>
        <taxon>Halobacteriales</taxon>
        <taxon>Natronomonadaceae</taxon>
        <taxon>Halocatena</taxon>
    </lineage>
</organism>
<dbReference type="GeneID" id="76201695"/>
<evidence type="ECO:0000313" key="3">
    <source>
        <dbReference type="EMBL" id="MFC7191970.1"/>
    </source>
</evidence>
<dbReference type="InterPro" id="IPR011335">
    <property type="entry name" value="Restrct_endonuc-II-like"/>
</dbReference>
<reference evidence="2" key="3">
    <citation type="submission" date="2024-09" db="EMBL/GenBank/DDBJ databases">
        <authorList>
            <person name="Sun Q."/>
        </authorList>
    </citation>
    <scope>NUCLEOTIDE SEQUENCE</scope>
    <source>
        <strain evidence="2">NBRC 107106</strain>
    </source>
</reference>
<reference evidence="4" key="2">
    <citation type="journal article" date="2019" name="Int. J. Syst. Evol. Microbiol.">
        <title>The Global Catalogue of Microorganisms (GCM) 10K type strain sequencing project: providing services to taxonomists for standard genome sequencing and annotation.</title>
        <authorList>
            <consortium name="The Broad Institute Genomics Platform"/>
            <consortium name="The Broad Institute Genome Sequencing Center for Infectious Disease"/>
            <person name="Wu L."/>
            <person name="Ma J."/>
        </authorList>
    </citation>
    <scope>NUCLEOTIDE SEQUENCE [LARGE SCALE GENOMIC DNA]</scope>
    <source>
        <strain evidence="4">RDMS1</strain>
    </source>
</reference>
<evidence type="ECO:0000313" key="2">
    <source>
        <dbReference type="EMBL" id="MFC7191905.1"/>
    </source>
</evidence>
<dbReference type="SUPFAM" id="SSF52980">
    <property type="entry name" value="Restriction endonuclease-like"/>
    <property type="match status" value="1"/>
</dbReference>
<name>A0ABD5YWM6_9EURY</name>
<dbReference type="Pfam" id="PF12705">
    <property type="entry name" value="PDDEXK_1"/>
    <property type="match status" value="1"/>
</dbReference>
<keyword evidence="4" id="KW-1185">Reference proteome</keyword>
<protein>
    <submittedName>
        <fullName evidence="2">PD-(D/E)XK nuclease family protein</fullName>
    </submittedName>
</protein>
<evidence type="ECO:0000313" key="4">
    <source>
        <dbReference type="Proteomes" id="UP001596417"/>
    </source>
</evidence>
<dbReference type="AlphaFoldDB" id="A0ABD5YWM6"/>
<dbReference type="RefSeq" id="WP_264822365.1">
    <property type="nucleotide sequence ID" value="NZ_CP110249.1"/>
</dbReference>
<sequence length="325" mass="37320">MPVQSKKVKRLAEQAEDGEIPYISKSRVLKYKKCPRQFEYVYVKGWREEENTAMRRGTVIHEVLEDYYHNITDYVNETGGKPEVGTLVDFLPEFERWQPYVVPYIANFIIFEHRRLAEASTAEAFVPVEIEAERWIDDPLAKGDETAIPAMGYVDVIFTADSIPGVVQTDGVVIIDFKTGKTPDEEYRDDGIYLQGAYYALLFEGEYKVVGVGGYYPKNDDMIVSGRSKKRQADVAEIMSYIHDINEEERRGLETEEQPLCKWGEEDDEQCSFFDICPSSWGNGLKNADEFRWLVEMGYTDGELAGHFDCDFGAVRYTKYKLGLN</sequence>
<dbReference type="EMBL" id="JBHTAX010000001">
    <property type="protein sequence ID" value="MFC7191905.1"/>
    <property type="molecule type" value="Genomic_DNA"/>
</dbReference>
<comment type="caution">
    <text evidence="2">The sequence shown here is derived from an EMBL/GenBank/DDBJ whole genome shotgun (WGS) entry which is preliminary data.</text>
</comment>
<gene>
    <name evidence="2" type="ORF">ACFQL7_20345</name>
    <name evidence="3" type="ORF">ACFQL7_20685</name>
</gene>
<evidence type="ECO:0000259" key="1">
    <source>
        <dbReference type="Pfam" id="PF12705"/>
    </source>
</evidence>
<dbReference type="Gene3D" id="3.90.320.10">
    <property type="match status" value="2"/>
</dbReference>
<reference evidence="2" key="1">
    <citation type="journal article" date="2014" name="Int. J. Syst. Evol. Microbiol.">
        <title>Complete genome sequence of Corynebacterium casei LMG S-19264T (=DSM 44701T), isolated from a smear-ripened cheese.</title>
        <authorList>
            <consortium name="US DOE Joint Genome Institute (JGI-PGF)"/>
            <person name="Walter F."/>
            <person name="Albersmeier A."/>
            <person name="Kalinowski J."/>
            <person name="Ruckert C."/>
        </authorList>
    </citation>
    <scope>NUCLEOTIDE SEQUENCE [LARGE SCALE GENOMIC DNA]</scope>
    <source>
        <strain evidence="2">NBRC 107106</strain>
    </source>
</reference>
<dbReference type="InterPro" id="IPR011604">
    <property type="entry name" value="PDDEXK-like_dom_sf"/>
</dbReference>
<dbReference type="Proteomes" id="UP001596417">
    <property type="component" value="Unassembled WGS sequence"/>
</dbReference>